<organism evidence="6 7">
    <name type="scientific">Schistosoma mattheei</name>
    <dbReference type="NCBI Taxonomy" id="31246"/>
    <lineage>
        <taxon>Eukaryota</taxon>
        <taxon>Metazoa</taxon>
        <taxon>Spiralia</taxon>
        <taxon>Lophotrochozoa</taxon>
        <taxon>Platyhelminthes</taxon>
        <taxon>Trematoda</taxon>
        <taxon>Digenea</taxon>
        <taxon>Strigeidida</taxon>
        <taxon>Schistosomatoidea</taxon>
        <taxon>Schistosomatidae</taxon>
        <taxon>Schistosoma</taxon>
    </lineage>
</organism>
<evidence type="ECO:0000256" key="1">
    <source>
        <dbReference type="ARBA" id="ARBA00004141"/>
    </source>
</evidence>
<evidence type="ECO:0000313" key="7">
    <source>
        <dbReference type="WBParaSite" id="SMTH1_48860.1"/>
    </source>
</evidence>
<dbReference type="GO" id="GO:0016020">
    <property type="term" value="C:membrane"/>
    <property type="evidence" value="ECO:0007669"/>
    <property type="project" value="UniProtKB-SubCell"/>
</dbReference>
<comment type="subcellular location">
    <subcellularLocation>
        <location evidence="1">Membrane</location>
        <topology evidence="1">Multi-pass membrane protein</topology>
    </subcellularLocation>
</comment>
<dbReference type="GO" id="GO:0016236">
    <property type="term" value="P:macroautophagy"/>
    <property type="evidence" value="ECO:0007669"/>
    <property type="project" value="TreeGrafter"/>
</dbReference>
<dbReference type="GO" id="GO:0005783">
    <property type="term" value="C:endoplasmic reticulum"/>
    <property type="evidence" value="ECO:0007669"/>
    <property type="project" value="TreeGrafter"/>
</dbReference>
<evidence type="ECO:0000256" key="2">
    <source>
        <dbReference type="ARBA" id="ARBA00022692"/>
    </source>
</evidence>
<evidence type="ECO:0000256" key="3">
    <source>
        <dbReference type="ARBA" id="ARBA00022989"/>
    </source>
</evidence>
<protein>
    <recommendedName>
        <fullName evidence="8">EI24 domain-containing protein</fullName>
    </recommendedName>
</protein>
<feature type="transmembrane region" description="Helical" evidence="5">
    <location>
        <begin position="300"/>
        <end position="318"/>
    </location>
</feature>
<accession>A0AA85BEN1</accession>
<dbReference type="WBParaSite" id="SMTH1_48860.1">
    <property type="protein sequence ID" value="SMTH1_48860.1"/>
    <property type="gene ID" value="SMTH1_48860"/>
</dbReference>
<evidence type="ECO:0008006" key="8">
    <source>
        <dbReference type="Google" id="ProtNLM"/>
    </source>
</evidence>
<sequence length="385" mass="44566">MGSLKCFILGFQEFLTTPSRLWRMHCHLTQLTSSNVQNTKIHEHQRERQKRLQIRIPSSDRLTSIASHIELPGSSVEKFTGFIGTIGKNVVDKCRTDIGVSHNLVFIFPNSTNPSLVSWFESSRFCHIVHRLFSCSVHIALLLFMELVNLLYLKKICDRITLLSMTKEYRYIQRTTTRCCILFTGLSKFSANDRSNVFLNSAIGGTIMDRLYTLIFFMIFQLQWSLLATLSANYWIGHVINAFSVAFLYACYAFEYRWRQVAGTTFEGFLGRIVDNWTYFLGYGLPLGCASIVFPHFIGWGGVILAIGYPVLVIGALGSRWRPFDVNINVKDEWKLFHLLRYCLIISLRPALWVSNLVVQTTAWFVYQFWFQQNYPITNDESRQF</sequence>
<evidence type="ECO:0000256" key="4">
    <source>
        <dbReference type="ARBA" id="ARBA00023136"/>
    </source>
</evidence>
<proteinExistence type="predicted"/>
<feature type="transmembrane region" description="Helical" evidence="5">
    <location>
        <begin position="235"/>
        <end position="256"/>
    </location>
</feature>
<keyword evidence="2 5" id="KW-0812">Transmembrane</keyword>
<keyword evidence="3 5" id="KW-1133">Transmembrane helix</keyword>
<reference evidence="7" key="1">
    <citation type="submission" date="2023-11" db="UniProtKB">
        <authorList>
            <consortium name="WormBaseParasite"/>
        </authorList>
    </citation>
    <scope>IDENTIFICATION</scope>
</reference>
<feature type="transmembrane region" description="Helical" evidence="5">
    <location>
        <begin position="339"/>
        <end position="367"/>
    </location>
</feature>
<keyword evidence="4 5" id="KW-0472">Membrane</keyword>
<evidence type="ECO:0000256" key="5">
    <source>
        <dbReference type="SAM" id="Phobius"/>
    </source>
</evidence>
<dbReference type="Proteomes" id="UP000050791">
    <property type="component" value="Unassembled WGS sequence"/>
</dbReference>
<dbReference type="PANTHER" id="PTHR21389">
    <property type="entry name" value="P53 INDUCED PROTEIN"/>
    <property type="match status" value="1"/>
</dbReference>
<dbReference type="PANTHER" id="PTHR21389:SF0">
    <property type="entry name" value="ETOPOSIDE-INDUCED PROTEIN 2.4 HOMOLOG"/>
    <property type="match status" value="1"/>
</dbReference>
<dbReference type="AlphaFoldDB" id="A0AA85BEN1"/>
<name>A0AA85BEN1_9TREM</name>
<feature type="transmembrane region" description="Helical" evidence="5">
    <location>
        <begin position="277"/>
        <end position="294"/>
    </location>
</feature>
<feature type="transmembrane region" description="Helical" evidence="5">
    <location>
        <begin position="131"/>
        <end position="153"/>
    </location>
</feature>
<evidence type="ECO:0000313" key="6">
    <source>
        <dbReference type="Proteomes" id="UP000050791"/>
    </source>
</evidence>